<keyword evidence="1" id="KW-0732">Signal</keyword>
<dbReference type="InterPro" id="IPR039331">
    <property type="entry name" value="PAPs-like"/>
</dbReference>
<dbReference type="NCBIfam" id="TIGR04183">
    <property type="entry name" value="Por_Secre_tail"/>
    <property type="match status" value="1"/>
</dbReference>
<dbReference type="Proteomes" id="UP000837932">
    <property type="component" value="Unassembled WGS sequence"/>
</dbReference>
<dbReference type="SUPFAM" id="SSF49363">
    <property type="entry name" value="Purple acid phosphatase, N-terminal domain"/>
    <property type="match status" value="1"/>
</dbReference>
<feature type="domain" description="Secretion system C-terminal sorting" evidence="4">
    <location>
        <begin position="715"/>
        <end position="787"/>
    </location>
</feature>
<dbReference type="InterPro" id="IPR004843">
    <property type="entry name" value="Calcineurin-like_PHP"/>
</dbReference>
<sequence>MIFQEFRKKIQSTAILFVCLSLPIAKGWVGFLQAQTLIRGPYLQQLGSNSVIIRWRTDLLTNSLVTYNKQDFAEKQTVKDLTLTKEHIVQLTDLEPNTRYSYSVGSDTKTLASGRDFYFITAPTVNNSRPINIWAMGDFGDNSKPVYTKNQTDVRDQYLKNKSSYTDMWLWLGDNAYGVGTDTEYQKLVFDFYGSNILGNTTFFPVPGNHEYLETPTAQIDKKISYFNIINVPTQGELGGIASNTKAYYSYNYGNIHFVALDSYGLEEGKFRLYNTESKQYQWLVHDLESNKSLWTVVFFHHPPYTKRSHDSNAEEELRLIRERLVPVFDKNKVDLVLNGHSHVYERSFLMKGQTGHSATFNPAIHVVQNVNGKYEKKGDSRPIINKDEGTIYAVVGSAGRLDWNGDPEPHPTSVYSNYTIGGSLLMTFNDNRLDARWVCADGEIRDNFTVFKNVNKTEKKSIEYGEKIRLNASWKGSHQWSIGVKNQEFIEISPRKDTIISVVDSLGFLKDIFQITVSPKPIITTEFLSSEPICLKKSLKVYFNVKNTPTGKWNYQLELSDENGSFDKATVVAKASKSPFEITLADTLKESPNYRFRIRPNVDFFEEIPSQKFSVFLPATATFLGETIIPFDTIITLKLGFEGSLPFTYKISSFTEGTAQSKELVLKVKQLASANYVLENVSNICGNGTVLSNNKISILAPLAIEGEENQAVSIFPNPTFGEITIENHTNKQIKGLLILRDINGKKLSQKSISINQQEQFSLEEYAAGTYILTLKTSKLRINQKIIKY</sequence>
<dbReference type="InterPro" id="IPR008963">
    <property type="entry name" value="Purple_acid_Pase-like_N"/>
</dbReference>
<dbReference type="Pfam" id="PF18962">
    <property type="entry name" value="Por_Secre_tail"/>
    <property type="match status" value="1"/>
</dbReference>
<dbReference type="Gene3D" id="2.60.40.380">
    <property type="entry name" value="Purple acid phosphatase-like, N-terminal"/>
    <property type="match status" value="1"/>
</dbReference>
<dbReference type="RefSeq" id="WP_238806244.1">
    <property type="nucleotide sequence ID" value="NZ_CAKLPY010000001.1"/>
</dbReference>
<dbReference type="InterPro" id="IPR026444">
    <property type="entry name" value="Secre_tail"/>
</dbReference>
<dbReference type="Gene3D" id="3.60.21.10">
    <property type="match status" value="1"/>
</dbReference>
<evidence type="ECO:0000259" key="2">
    <source>
        <dbReference type="Pfam" id="PF00149"/>
    </source>
</evidence>
<evidence type="ECO:0000313" key="6">
    <source>
        <dbReference type="Proteomes" id="UP000837932"/>
    </source>
</evidence>
<dbReference type="InterPro" id="IPR029052">
    <property type="entry name" value="Metallo-depent_PP-like"/>
</dbReference>
<dbReference type="EMBL" id="CAKLPY010000001">
    <property type="protein sequence ID" value="CAH0995700.1"/>
    <property type="molecule type" value="Genomic_DNA"/>
</dbReference>
<comment type="caution">
    <text evidence="5">The sequence shown here is derived from an EMBL/GenBank/DDBJ whole genome shotgun (WGS) entry which is preliminary data.</text>
</comment>
<dbReference type="Pfam" id="PF16656">
    <property type="entry name" value="Pur_ac_phosph_N"/>
    <property type="match status" value="1"/>
</dbReference>
<proteinExistence type="predicted"/>
<feature type="domain" description="Purple acid phosphatase N-terminal" evidence="3">
    <location>
        <begin position="45"/>
        <end position="112"/>
    </location>
</feature>
<gene>
    <name evidence="5" type="ORF">EMA8858_01825</name>
</gene>
<dbReference type="PANTHER" id="PTHR22953">
    <property type="entry name" value="ACID PHOSPHATASE RELATED"/>
    <property type="match status" value="1"/>
</dbReference>
<name>A0ABN8EUQ6_9BACT</name>
<dbReference type="InterPro" id="IPR015914">
    <property type="entry name" value="PAPs_N"/>
</dbReference>
<dbReference type="SUPFAM" id="SSF56300">
    <property type="entry name" value="Metallo-dependent phosphatases"/>
    <property type="match status" value="1"/>
</dbReference>
<feature type="domain" description="Calcineurin-like phosphoesterase" evidence="2">
    <location>
        <begin position="132"/>
        <end position="345"/>
    </location>
</feature>
<keyword evidence="6" id="KW-1185">Reference proteome</keyword>
<reference evidence="5" key="1">
    <citation type="submission" date="2021-12" db="EMBL/GenBank/DDBJ databases">
        <authorList>
            <person name="Rodrigo-Torres L."/>
            <person name="Arahal R. D."/>
            <person name="Lucena T."/>
        </authorList>
    </citation>
    <scope>NUCLEOTIDE SEQUENCE</scope>
    <source>
        <strain evidence="5">CECT 8858</strain>
    </source>
</reference>
<accession>A0ABN8EUQ6</accession>
<evidence type="ECO:0008006" key="7">
    <source>
        <dbReference type="Google" id="ProtNLM"/>
    </source>
</evidence>
<protein>
    <recommendedName>
        <fullName evidence="7">Secreted protein (Por secretion system target)</fullName>
    </recommendedName>
</protein>
<organism evidence="5 6">
    <name type="scientific">Emticicia aquatica</name>
    <dbReference type="NCBI Taxonomy" id="1681835"/>
    <lineage>
        <taxon>Bacteria</taxon>
        <taxon>Pseudomonadati</taxon>
        <taxon>Bacteroidota</taxon>
        <taxon>Cytophagia</taxon>
        <taxon>Cytophagales</taxon>
        <taxon>Leadbetterellaceae</taxon>
        <taxon>Emticicia</taxon>
    </lineage>
</organism>
<evidence type="ECO:0000313" key="5">
    <source>
        <dbReference type="EMBL" id="CAH0995700.1"/>
    </source>
</evidence>
<evidence type="ECO:0000259" key="4">
    <source>
        <dbReference type="Pfam" id="PF18962"/>
    </source>
</evidence>
<evidence type="ECO:0000256" key="1">
    <source>
        <dbReference type="ARBA" id="ARBA00022729"/>
    </source>
</evidence>
<dbReference type="Pfam" id="PF00149">
    <property type="entry name" value="Metallophos"/>
    <property type="match status" value="1"/>
</dbReference>
<dbReference type="PANTHER" id="PTHR22953:SF153">
    <property type="entry name" value="PURPLE ACID PHOSPHATASE"/>
    <property type="match status" value="1"/>
</dbReference>
<evidence type="ECO:0000259" key="3">
    <source>
        <dbReference type="Pfam" id="PF16656"/>
    </source>
</evidence>